<dbReference type="SUPFAM" id="SSF55136">
    <property type="entry name" value="Probable bacterial effector-binding domain"/>
    <property type="match status" value="1"/>
</dbReference>
<dbReference type="KEGG" id="ske:Sked_12980"/>
<dbReference type="InterPro" id="IPR011256">
    <property type="entry name" value="Reg_factor_effector_dom_sf"/>
</dbReference>
<evidence type="ECO:0008006" key="3">
    <source>
        <dbReference type="Google" id="ProtNLM"/>
    </source>
</evidence>
<organism evidence="1 2">
    <name type="scientific">Sanguibacter keddieii (strain ATCC 51767 / DSM 10542 / NCFB 3025 / ST-74)</name>
    <dbReference type="NCBI Taxonomy" id="446469"/>
    <lineage>
        <taxon>Bacteria</taxon>
        <taxon>Bacillati</taxon>
        <taxon>Actinomycetota</taxon>
        <taxon>Actinomycetes</taxon>
        <taxon>Micrococcales</taxon>
        <taxon>Sanguibacteraceae</taxon>
        <taxon>Sanguibacter</taxon>
    </lineage>
</organism>
<dbReference type="STRING" id="446469.Sked_12980"/>
<dbReference type="OrthoDB" id="3685824at2"/>
<dbReference type="RefSeq" id="WP_012866308.1">
    <property type="nucleotide sequence ID" value="NC_013521.1"/>
</dbReference>
<gene>
    <name evidence="1" type="ordered locus">Sked_12980</name>
</gene>
<sequence length="148" mass="16645">MTDYPVVHELGRIDVVEREDASALSRDVPGDLVTVQAAWPAFEGEFDSLQGRAMMGLVYDGVYRLSSVRLDRDDDNPLDLDETVIPGGTYLRLRLRGTAPEIYGQIGPAFDELFAHADHDTSRPHIEHYRREGEVDCLVPVRHIVDAR</sequence>
<name>D1BEG1_SANKS</name>
<dbReference type="eggNOG" id="COG3449">
    <property type="taxonomic scope" value="Bacteria"/>
</dbReference>
<proteinExistence type="predicted"/>
<dbReference type="HOGENOM" id="CLU_1783716_0_0_11"/>
<dbReference type="EMBL" id="CP001819">
    <property type="protein sequence ID" value="ACZ21239.1"/>
    <property type="molecule type" value="Genomic_DNA"/>
</dbReference>
<evidence type="ECO:0000313" key="2">
    <source>
        <dbReference type="Proteomes" id="UP000000322"/>
    </source>
</evidence>
<accession>D1BEG1</accession>
<dbReference type="Proteomes" id="UP000000322">
    <property type="component" value="Chromosome"/>
</dbReference>
<dbReference type="AlphaFoldDB" id="D1BEG1"/>
<keyword evidence="2" id="KW-1185">Reference proteome</keyword>
<dbReference type="Gene3D" id="3.20.80.10">
    <property type="entry name" value="Regulatory factor, effector binding domain"/>
    <property type="match status" value="1"/>
</dbReference>
<protein>
    <recommendedName>
        <fullName evidence="3">Bacterial transcription activator effector binding domain-containing protein</fullName>
    </recommendedName>
</protein>
<reference evidence="1 2" key="1">
    <citation type="journal article" date="2009" name="Stand. Genomic Sci.">
        <title>Complete genome sequence of Sanguibacter keddieii type strain (ST-74).</title>
        <authorList>
            <person name="Ivanova N."/>
            <person name="Sikorski J."/>
            <person name="Sims D."/>
            <person name="Brettin T."/>
            <person name="Detter J.C."/>
            <person name="Han C."/>
            <person name="Lapidus A."/>
            <person name="Copeland A."/>
            <person name="Glavina Del Rio T."/>
            <person name="Nolan M."/>
            <person name="Chen F."/>
            <person name="Lucas S."/>
            <person name="Tice H."/>
            <person name="Cheng J.F."/>
            <person name="Bruce D."/>
            <person name="Goodwin L."/>
            <person name="Pitluck S."/>
            <person name="Pati A."/>
            <person name="Mavromatis K."/>
            <person name="Chen A."/>
            <person name="Palaniappan K."/>
            <person name="D'haeseleer P."/>
            <person name="Chain P."/>
            <person name="Bristow J."/>
            <person name="Eisen J.A."/>
            <person name="Markowitz V."/>
            <person name="Hugenholtz P."/>
            <person name="Goker M."/>
            <person name="Pukall R."/>
            <person name="Klenk H.P."/>
            <person name="Kyrpides N.C."/>
        </authorList>
    </citation>
    <scope>NUCLEOTIDE SEQUENCE [LARGE SCALE GENOMIC DNA]</scope>
    <source>
        <strain evidence="2">ATCC 51767 / DSM 10542 / NCFB 3025 / ST-74</strain>
    </source>
</reference>
<evidence type="ECO:0000313" key="1">
    <source>
        <dbReference type="EMBL" id="ACZ21239.1"/>
    </source>
</evidence>